<dbReference type="EC" id="2.7.1.108" evidence="3"/>
<dbReference type="STRING" id="691883.A0A058Z0A1"/>
<dbReference type="InterPro" id="IPR032974">
    <property type="entry name" value="Polypren_kinase"/>
</dbReference>
<feature type="transmembrane region" description="Helical" evidence="11">
    <location>
        <begin position="593"/>
        <end position="615"/>
    </location>
</feature>
<dbReference type="GO" id="GO:0004168">
    <property type="term" value="F:dolichol kinase activity"/>
    <property type="evidence" value="ECO:0007669"/>
    <property type="project" value="UniProtKB-EC"/>
</dbReference>
<dbReference type="eggNOG" id="KOG2468">
    <property type="taxonomic scope" value="Eukaryota"/>
</dbReference>
<feature type="transmembrane region" description="Helical" evidence="11">
    <location>
        <begin position="57"/>
        <end position="75"/>
    </location>
</feature>
<dbReference type="PANTHER" id="PTHR13205:SF15">
    <property type="entry name" value="DOLICHOL KINASE"/>
    <property type="match status" value="1"/>
</dbReference>
<dbReference type="RefSeq" id="XP_009497883.1">
    <property type="nucleotide sequence ID" value="XM_009499608.1"/>
</dbReference>
<feature type="transmembrane region" description="Helical" evidence="11">
    <location>
        <begin position="829"/>
        <end position="851"/>
    </location>
</feature>
<feature type="transmembrane region" description="Helical" evidence="11">
    <location>
        <begin position="509"/>
        <end position="528"/>
    </location>
</feature>
<keyword evidence="5 11" id="KW-0812">Transmembrane</keyword>
<proteinExistence type="inferred from homology"/>
<feature type="transmembrane region" description="Helical" evidence="11">
    <location>
        <begin position="396"/>
        <end position="416"/>
    </location>
</feature>
<evidence type="ECO:0000256" key="1">
    <source>
        <dbReference type="ARBA" id="ARBA00004477"/>
    </source>
</evidence>
<feature type="transmembrane region" description="Helical" evidence="11">
    <location>
        <begin position="355"/>
        <end position="375"/>
    </location>
</feature>
<keyword evidence="7" id="KW-0256">Endoplasmic reticulum</keyword>
<protein>
    <recommendedName>
        <fullName evidence="3">dolichol kinase</fullName>
        <ecNumber evidence="3">2.7.1.108</ecNumber>
    </recommendedName>
</protein>
<feature type="transmembrane region" description="Helical" evidence="11">
    <location>
        <begin position="299"/>
        <end position="318"/>
    </location>
</feature>
<feature type="transmembrane region" description="Helical" evidence="11">
    <location>
        <begin position="872"/>
        <end position="890"/>
    </location>
</feature>
<dbReference type="Proteomes" id="UP000030693">
    <property type="component" value="Unassembled WGS sequence"/>
</dbReference>
<dbReference type="GO" id="GO:0005789">
    <property type="term" value="C:endoplasmic reticulum membrane"/>
    <property type="evidence" value="ECO:0007669"/>
    <property type="project" value="UniProtKB-SubCell"/>
</dbReference>
<comment type="similarity">
    <text evidence="2">Belongs to the polyprenol kinase family.</text>
</comment>
<dbReference type="GeneID" id="20530533"/>
<feature type="region of interest" description="Disordered" evidence="10">
    <location>
        <begin position="175"/>
        <end position="195"/>
    </location>
</feature>
<dbReference type="PANTHER" id="PTHR13205">
    <property type="entry name" value="TRANSMEMBRANE PROTEIN 15-RELATED"/>
    <property type="match status" value="1"/>
</dbReference>
<sequence length="934" mass="98279">MAFAVRRRAAHSPPLPPPGPGATPCREDGPRSVPEKAGSPPAHPPRGRISTLALERVTVGAFVILAAFSTAHPALAPSSAVDLPLAGSLMTESLADLWASPAVWLYDRICGLSSSTGSWRFSGVLLVCMLVAALAVDIPFAYLVSRPAASHAPGRAGARSADGSPIQLLKSLPLAEDPSSEAEAPGPGAVLPSGLSGSWSMSSIATLLDEDRSEPGQPAGGGVGPDGPADAMAAPAALASSRPVEWLRHRRRQAHVRPRRRFQVGQSIADLNQALVRLFSEVYIGPESRRGFRPFADPGVLHGALLVPLVLLALRAHLNFNMQYGVPARGEPGIWPLAGVAIPVGGDPVGYLSQLLGVSLSCSLVFLGQALWDLLREVAARQRPGTRRPEPWVGRLRAVRAVVTGAGSLLLPALLASPLPGLVAALLVAPWPVAWGALVAGVRVALGPAGCPAAGRPAALAWALCRGRWALSSVDPARFLLALVALHGYRLVMKLTPRVFPRSFTRGEASVLVQLVVFLMVDAGLATITQLDLASVPPSWRFNRPVILLYTEALFLGCLLISTVGYPVLLLLRYSNRRFGPRSPQSAALAGGFLLLLAALLHWVVCPWLGGLIGIHPAVWTIQFIGASRRRGLILAYWIVLLVVALAGLALFGRSRSQAPKAAGGPSAAAPPVAASDSTGSLLLAAAGSGPPIDLVLGEEDLRLLRRQKNSKRGHFHGVPIHLIRKYFHLVAVVMFVPCYLLDPSFLQLSFGIALALLLLVEIIRHFRFPVLGPAVDQAFGVFLDARDCGPVVLSHLYLLIGCALPVWLSPAVLLDSGALSDFASSRSVLAGLSGILALGVGDTAASAFGLSFGRHRWPGSRKTIEGTLGGLLSTLLTVALSAVAFGFVSFSSSHWSLYSTALAFSALLEALTFQNDNLIVPLYLFSAVSLMAG</sequence>
<keyword evidence="8 11" id="KW-1133">Transmembrane helix</keyword>
<evidence type="ECO:0000256" key="7">
    <source>
        <dbReference type="ARBA" id="ARBA00022824"/>
    </source>
</evidence>
<dbReference type="GO" id="GO:0043048">
    <property type="term" value="P:dolichyl monophosphate biosynthetic process"/>
    <property type="evidence" value="ECO:0007669"/>
    <property type="project" value="TreeGrafter"/>
</dbReference>
<evidence type="ECO:0000256" key="8">
    <source>
        <dbReference type="ARBA" id="ARBA00022989"/>
    </source>
</evidence>
<keyword evidence="13" id="KW-1185">Reference proteome</keyword>
<accession>A0A058Z0A1</accession>
<dbReference type="OrthoDB" id="377083at2759"/>
<feature type="transmembrane region" description="Helical" evidence="11">
    <location>
        <begin position="789"/>
        <end position="809"/>
    </location>
</feature>
<evidence type="ECO:0000256" key="4">
    <source>
        <dbReference type="ARBA" id="ARBA00022679"/>
    </source>
</evidence>
<evidence type="ECO:0000313" key="12">
    <source>
        <dbReference type="EMBL" id="KCV67699.1"/>
    </source>
</evidence>
<gene>
    <name evidence="12" type="ORF">H696_05808</name>
</gene>
<feature type="transmembrane region" description="Helical" evidence="11">
    <location>
        <begin position="749"/>
        <end position="768"/>
    </location>
</feature>
<evidence type="ECO:0000256" key="6">
    <source>
        <dbReference type="ARBA" id="ARBA00022777"/>
    </source>
</evidence>
<feature type="transmembrane region" description="Helical" evidence="11">
    <location>
        <begin position="548"/>
        <end position="572"/>
    </location>
</feature>
<evidence type="ECO:0000256" key="2">
    <source>
        <dbReference type="ARBA" id="ARBA00010794"/>
    </source>
</evidence>
<evidence type="ECO:0000256" key="9">
    <source>
        <dbReference type="ARBA" id="ARBA00023136"/>
    </source>
</evidence>
<reference evidence="12" key="1">
    <citation type="submission" date="2013-04" db="EMBL/GenBank/DDBJ databases">
        <title>The Genome Sequence of Fonticula alba ATCC 38817.</title>
        <authorList>
            <consortium name="The Broad Institute Genomics Platform"/>
            <person name="Russ C."/>
            <person name="Cuomo C."/>
            <person name="Burger G."/>
            <person name="Gray M.W."/>
            <person name="Holland P.W.H."/>
            <person name="King N."/>
            <person name="Lang F.B.F."/>
            <person name="Roger A.J."/>
            <person name="Ruiz-Trillo I."/>
            <person name="Brown M."/>
            <person name="Walker B."/>
            <person name="Young S."/>
            <person name="Zeng Q."/>
            <person name="Gargeya S."/>
            <person name="Fitzgerald M."/>
            <person name="Haas B."/>
            <person name="Abouelleil A."/>
            <person name="Allen A.W."/>
            <person name="Alvarado L."/>
            <person name="Arachchi H.M."/>
            <person name="Berlin A.M."/>
            <person name="Chapman S.B."/>
            <person name="Gainer-Dewar J."/>
            <person name="Goldberg J."/>
            <person name="Griggs A."/>
            <person name="Gujja S."/>
            <person name="Hansen M."/>
            <person name="Howarth C."/>
            <person name="Imamovic A."/>
            <person name="Ireland A."/>
            <person name="Larimer J."/>
            <person name="McCowan C."/>
            <person name="Murphy C."/>
            <person name="Pearson M."/>
            <person name="Poon T.W."/>
            <person name="Priest M."/>
            <person name="Roberts A."/>
            <person name="Saif S."/>
            <person name="Shea T."/>
            <person name="Sisk P."/>
            <person name="Sykes S."/>
            <person name="Wortman J."/>
            <person name="Nusbaum C."/>
            <person name="Birren B."/>
        </authorList>
    </citation>
    <scope>NUCLEOTIDE SEQUENCE [LARGE SCALE GENOMIC DNA]</scope>
    <source>
        <strain evidence="12">ATCC 38817</strain>
    </source>
</reference>
<dbReference type="EMBL" id="KB932214">
    <property type="protein sequence ID" value="KCV67699.1"/>
    <property type="molecule type" value="Genomic_DNA"/>
</dbReference>
<name>A0A058Z0A1_FONAL</name>
<keyword evidence="9 11" id="KW-0472">Membrane</keyword>
<keyword evidence="6" id="KW-0418">Kinase</keyword>
<evidence type="ECO:0000256" key="5">
    <source>
        <dbReference type="ARBA" id="ARBA00022692"/>
    </source>
</evidence>
<comment type="subcellular location">
    <subcellularLocation>
        <location evidence="1">Endoplasmic reticulum membrane</location>
        <topology evidence="1">Multi-pass membrane protein</topology>
    </subcellularLocation>
</comment>
<feature type="compositionally biased region" description="Basic and acidic residues" evidence="10">
    <location>
        <begin position="25"/>
        <end position="34"/>
    </location>
</feature>
<evidence type="ECO:0000256" key="11">
    <source>
        <dbReference type="SAM" id="Phobius"/>
    </source>
</evidence>
<evidence type="ECO:0000313" key="13">
    <source>
        <dbReference type="Proteomes" id="UP000030693"/>
    </source>
</evidence>
<feature type="compositionally biased region" description="Basic residues" evidence="10">
    <location>
        <begin position="1"/>
        <end position="10"/>
    </location>
</feature>
<evidence type="ECO:0000256" key="3">
    <source>
        <dbReference type="ARBA" id="ARBA00012132"/>
    </source>
</evidence>
<evidence type="ECO:0000256" key="10">
    <source>
        <dbReference type="SAM" id="MobiDB-lite"/>
    </source>
</evidence>
<organism evidence="12">
    <name type="scientific">Fonticula alba</name>
    <name type="common">Slime mold</name>
    <dbReference type="NCBI Taxonomy" id="691883"/>
    <lineage>
        <taxon>Eukaryota</taxon>
        <taxon>Rotosphaerida</taxon>
        <taxon>Fonticulaceae</taxon>
        <taxon>Fonticula</taxon>
    </lineage>
</organism>
<feature type="transmembrane region" description="Helical" evidence="11">
    <location>
        <begin position="422"/>
        <end position="446"/>
    </location>
</feature>
<dbReference type="AlphaFoldDB" id="A0A058Z0A1"/>
<feature type="transmembrane region" description="Helical" evidence="11">
    <location>
        <begin position="635"/>
        <end position="652"/>
    </location>
</feature>
<feature type="region of interest" description="Disordered" evidence="10">
    <location>
        <begin position="1"/>
        <end position="47"/>
    </location>
</feature>
<feature type="transmembrane region" description="Helical" evidence="11">
    <location>
        <begin position="121"/>
        <end position="145"/>
    </location>
</feature>
<keyword evidence="4" id="KW-0808">Transferase</keyword>